<dbReference type="SUPFAM" id="SSF47090">
    <property type="entry name" value="PGBD-like"/>
    <property type="match status" value="1"/>
</dbReference>
<dbReference type="Pfam" id="PF01471">
    <property type="entry name" value="PG_binding_1"/>
    <property type="match status" value="1"/>
</dbReference>
<evidence type="ECO:0000256" key="1">
    <source>
        <dbReference type="SAM" id="MobiDB-lite"/>
    </source>
</evidence>
<dbReference type="InterPro" id="IPR036366">
    <property type="entry name" value="PGBDSf"/>
</dbReference>
<organism evidence="3 4">
    <name type="scientific">Mycolicibacterium fluoranthenivorans</name>
    <dbReference type="NCBI Taxonomy" id="258505"/>
    <lineage>
        <taxon>Bacteria</taxon>
        <taxon>Bacillati</taxon>
        <taxon>Actinomycetota</taxon>
        <taxon>Actinomycetes</taxon>
        <taxon>Mycobacteriales</taxon>
        <taxon>Mycobacteriaceae</taxon>
        <taxon>Mycolicibacterium</taxon>
    </lineage>
</organism>
<dbReference type="EMBL" id="CP059894">
    <property type="protein sequence ID" value="QNJ92382.1"/>
    <property type="molecule type" value="Genomic_DNA"/>
</dbReference>
<dbReference type="InterPro" id="IPR002477">
    <property type="entry name" value="Peptidoglycan-bd-like"/>
</dbReference>
<evidence type="ECO:0000313" key="3">
    <source>
        <dbReference type="EMBL" id="QNJ92382.1"/>
    </source>
</evidence>
<reference evidence="3 4" key="1">
    <citation type="submission" date="2020-07" db="EMBL/GenBank/DDBJ databases">
        <title>Draft genome sequence of four isobutane-metabolizing strains capable of cometabolically degrading diverse ether contaminants.</title>
        <authorList>
            <person name="Chen W."/>
            <person name="Faulkner N."/>
            <person name="Smith C."/>
            <person name="Hyman M."/>
        </authorList>
    </citation>
    <scope>NUCLEOTIDE SEQUENCE [LARGE SCALE GENOMIC DNA]</scope>
    <source>
        <strain evidence="3 4">2A</strain>
    </source>
</reference>
<dbReference type="RefSeq" id="WP_187096810.1">
    <property type="nucleotide sequence ID" value="NZ_CP059894.1"/>
</dbReference>
<proteinExistence type="predicted"/>
<accession>A0A7G8PDG6</accession>
<protein>
    <submittedName>
        <fullName evidence="3">Peptidoglycan-binding protein</fullName>
    </submittedName>
</protein>
<dbReference type="InterPro" id="IPR036365">
    <property type="entry name" value="PGBD-like_sf"/>
</dbReference>
<gene>
    <name evidence="3" type="ORF">HZU40_30240</name>
</gene>
<feature type="domain" description="Peptidoglycan binding-like" evidence="2">
    <location>
        <begin position="7"/>
        <end position="61"/>
    </location>
</feature>
<evidence type="ECO:0000313" key="4">
    <source>
        <dbReference type="Proteomes" id="UP000515498"/>
    </source>
</evidence>
<evidence type="ECO:0000259" key="2">
    <source>
        <dbReference type="Pfam" id="PF01471"/>
    </source>
</evidence>
<sequence length="145" mass="15277">MQRNPTGRSVGHVQSWLNSVRAIPVLRVDGVFGLQTEAAVRYFQSAHRLVVDGIIGRETMLMLDREHALDSVDQGAVARDLSAPCHTPVAPGPDDATSSAMDVANVVPRCDAELESTGPSTELGAPVAAPPSPPPVQPRAPDLVV</sequence>
<dbReference type="KEGG" id="mflu:HZU40_30240"/>
<name>A0A7G8PDG6_9MYCO</name>
<dbReference type="Gene3D" id="1.10.101.10">
    <property type="entry name" value="PGBD-like superfamily/PGBD"/>
    <property type="match status" value="1"/>
</dbReference>
<dbReference type="Proteomes" id="UP000515498">
    <property type="component" value="Chromosome"/>
</dbReference>
<dbReference type="AlphaFoldDB" id="A0A7G8PDG6"/>
<feature type="region of interest" description="Disordered" evidence="1">
    <location>
        <begin position="110"/>
        <end position="145"/>
    </location>
</feature>
<feature type="compositionally biased region" description="Pro residues" evidence="1">
    <location>
        <begin position="128"/>
        <end position="138"/>
    </location>
</feature>